<name>A0AAD6SD29_9AGAR</name>
<keyword evidence="3" id="KW-1185">Reference proteome</keyword>
<reference evidence="2" key="1">
    <citation type="submission" date="2023-03" db="EMBL/GenBank/DDBJ databases">
        <title>Massive genome expansion in bonnet fungi (Mycena s.s.) driven by repeated elements and novel gene families across ecological guilds.</title>
        <authorList>
            <consortium name="Lawrence Berkeley National Laboratory"/>
            <person name="Harder C.B."/>
            <person name="Miyauchi S."/>
            <person name="Viragh M."/>
            <person name="Kuo A."/>
            <person name="Thoen E."/>
            <person name="Andreopoulos B."/>
            <person name="Lu D."/>
            <person name="Skrede I."/>
            <person name="Drula E."/>
            <person name="Henrissat B."/>
            <person name="Morin E."/>
            <person name="Kohler A."/>
            <person name="Barry K."/>
            <person name="LaButti K."/>
            <person name="Morin E."/>
            <person name="Salamov A."/>
            <person name="Lipzen A."/>
            <person name="Mereny Z."/>
            <person name="Hegedus B."/>
            <person name="Baldrian P."/>
            <person name="Stursova M."/>
            <person name="Weitz H."/>
            <person name="Taylor A."/>
            <person name="Grigoriev I.V."/>
            <person name="Nagy L.G."/>
            <person name="Martin F."/>
            <person name="Kauserud H."/>
        </authorList>
    </citation>
    <scope>NUCLEOTIDE SEQUENCE</scope>
    <source>
        <strain evidence="2">CBHHK200</strain>
    </source>
</reference>
<proteinExistence type="predicted"/>
<gene>
    <name evidence="2" type="ORF">C8F04DRAFT_1128199</name>
</gene>
<evidence type="ECO:0000256" key="1">
    <source>
        <dbReference type="SAM" id="MobiDB-lite"/>
    </source>
</evidence>
<dbReference type="EMBL" id="JARJCM010000152">
    <property type="protein sequence ID" value="KAJ7025498.1"/>
    <property type="molecule type" value="Genomic_DNA"/>
</dbReference>
<protein>
    <submittedName>
        <fullName evidence="2">Uncharacterized protein</fullName>
    </submittedName>
</protein>
<sequence length="162" mass="17263">MDVNMHPDEAPQPMPPPAAHSARLGDERHPGARTSYPPSSSSRRQEPGTRSHRPPYPTHQRRTSANLPPAREDEGLGPLSPYGAVALPPSGLVEHGPQGVSSSQSPVPTTLPPMDSLRSPEVSRRSRRTAADGSRSLSSTDSARDGGESGQTRRVERKRGGA</sequence>
<evidence type="ECO:0000313" key="3">
    <source>
        <dbReference type="Proteomes" id="UP001218188"/>
    </source>
</evidence>
<dbReference type="AlphaFoldDB" id="A0AAD6SD29"/>
<feature type="compositionally biased region" description="Basic and acidic residues" evidence="1">
    <location>
        <begin position="142"/>
        <end position="154"/>
    </location>
</feature>
<evidence type="ECO:0000313" key="2">
    <source>
        <dbReference type="EMBL" id="KAJ7025498.1"/>
    </source>
</evidence>
<dbReference type="Proteomes" id="UP001218188">
    <property type="component" value="Unassembled WGS sequence"/>
</dbReference>
<feature type="region of interest" description="Disordered" evidence="1">
    <location>
        <begin position="1"/>
        <end position="162"/>
    </location>
</feature>
<comment type="caution">
    <text evidence="2">The sequence shown here is derived from an EMBL/GenBank/DDBJ whole genome shotgun (WGS) entry which is preliminary data.</text>
</comment>
<accession>A0AAD6SD29</accession>
<organism evidence="2 3">
    <name type="scientific">Mycena alexandri</name>
    <dbReference type="NCBI Taxonomy" id="1745969"/>
    <lineage>
        <taxon>Eukaryota</taxon>
        <taxon>Fungi</taxon>
        <taxon>Dikarya</taxon>
        <taxon>Basidiomycota</taxon>
        <taxon>Agaricomycotina</taxon>
        <taxon>Agaricomycetes</taxon>
        <taxon>Agaricomycetidae</taxon>
        <taxon>Agaricales</taxon>
        <taxon>Marasmiineae</taxon>
        <taxon>Mycenaceae</taxon>
        <taxon>Mycena</taxon>
    </lineage>
</organism>
<feature type="compositionally biased region" description="Low complexity" evidence="1">
    <location>
        <begin position="96"/>
        <end position="108"/>
    </location>
</feature>